<sequence length="292" mass="31668">MNNPSHPQSSTTAGRRRIMTQADRINLLAFCLVDIHISTNKSIDMTALKEFFPERYIQDLYRVIFDTCQHLGPQAPASPLAPASFGFPESWYQSPRAAGRDPRECLRDILKGPVVKDLRPRSGLPYVTLESFSQILRDKKPADQRGSGLGQAGPVTQHASVLRQPDTAGPVSQPASIPRQPDAAGPVSQPASVPGQPDTASQKGPEKKLGYLDAHFEELDRQFRAYGYPGSAHGQVSSAARPGSVFQQPHQGAQCEPTFGSSHVGAQHGLANGYQPIDQASQVTKPFHETVT</sequence>
<dbReference type="OrthoDB" id="10684510at2759"/>
<dbReference type="EMBL" id="KI912111">
    <property type="protein sequence ID" value="ETS82845.1"/>
    <property type="molecule type" value="Genomic_DNA"/>
</dbReference>
<dbReference type="Proteomes" id="UP000030651">
    <property type="component" value="Unassembled WGS sequence"/>
</dbReference>
<gene>
    <name evidence="2" type="ORF">PFICI_04721</name>
</gene>
<reference evidence="3" key="1">
    <citation type="journal article" date="2015" name="BMC Genomics">
        <title>Genomic and transcriptomic analysis of the endophytic fungus Pestalotiopsis fici reveals its lifestyle and high potential for synthesis of natural products.</title>
        <authorList>
            <person name="Wang X."/>
            <person name="Zhang X."/>
            <person name="Liu L."/>
            <person name="Xiang M."/>
            <person name="Wang W."/>
            <person name="Sun X."/>
            <person name="Che Y."/>
            <person name="Guo L."/>
            <person name="Liu G."/>
            <person name="Guo L."/>
            <person name="Wang C."/>
            <person name="Yin W.B."/>
            <person name="Stadler M."/>
            <person name="Zhang X."/>
            <person name="Liu X."/>
        </authorList>
    </citation>
    <scope>NUCLEOTIDE SEQUENCE [LARGE SCALE GENOMIC DNA]</scope>
    <source>
        <strain evidence="3">W106-1 / CGMCC3.15140</strain>
    </source>
</reference>
<dbReference type="HOGENOM" id="CLU_953473_0_0_1"/>
<evidence type="ECO:0000256" key="1">
    <source>
        <dbReference type="SAM" id="MobiDB-lite"/>
    </source>
</evidence>
<dbReference type="RefSeq" id="XP_007831493.1">
    <property type="nucleotide sequence ID" value="XM_007833302.1"/>
</dbReference>
<protein>
    <submittedName>
        <fullName evidence="2">Uncharacterized protein</fullName>
    </submittedName>
</protein>
<dbReference type="GeneID" id="19269734"/>
<dbReference type="InParanoid" id="W3X9W3"/>
<organism evidence="2 3">
    <name type="scientific">Pestalotiopsis fici (strain W106-1 / CGMCC3.15140)</name>
    <dbReference type="NCBI Taxonomy" id="1229662"/>
    <lineage>
        <taxon>Eukaryota</taxon>
        <taxon>Fungi</taxon>
        <taxon>Dikarya</taxon>
        <taxon>Ascomycota</taxon>
        <taxon>Pezizomycotina</taxon>
        <taxon>Sordariomycetes</taxon>
        <taxon>Xylariomycetidae</taxon>
        <taxon>Amphisphaeriales</taxon>
        <taxon>Sporocadaceae</taxon>
        <taxon>Pestalotiopsis</taxon>
    </lineage>
</organism>
<dbReference type="AlphaFoldDB" id="W3X9W3"/>
<name>W3X9W3_PESFW</name>
<accession>W3X9W3</accession>
<proteinExistence type="predicted"/>
<keyword evidence="3" id="KW-1185">Reference proteome</keyword>
<dbReference type="KEGG" id="pfy:PFICI_04721"/>
<evidence type="ECO:0000313" key="2">
    <source>
        <dbReference type="EMBL" id="ETS82845.1"/>
    </source>
</evidence>
<feature type="region of interest" description="Disordered" evidence="1">
    <location>
        <begin position="165"/>
        <end position="206"/>
    </location>
</feature>
<evidence type="ECO:0000313" key="3">
    <source>
        <dbReference type="Proteomes" id="UP000030651"/>
    </source>
</evidence>